<protein>
    <submittedName>
        <fullName evidence="3">DUF4136 domain-containing protein</fullName>
    </submittedName>
</protein>
<dbReference type="RefSeq" id="WP_273596370.1">
    <property type="nucleotide sequence ID" value="NZ_JAQQXS010000006.1"/>
</dbReference>
<dbReference type="Pfam" id="PF13590">
    <property type="entry name" value="DUF4136"/>
    <property type="match status" value="1"/>
</dbReference>
<feature type="signal peptide" evidence="1">
    <location>
        <begin position="1"/>
        <end position="19"/>
    </location>
</feature>
<evidence type="ECO:0000313" key="3">
    <source>
        <dbReference type="EMBL" id="MDC8785264.1"/>
    </source>
</evidence>
<proteinExistence type="predicted"/>
<gene>
    <name evidence="3" type="ORF">PRZ01_08680</name>
</gene>
<dbReference type="Proteomes" id="UP001219862">
    <property type="component" value="Unassembled WGS sequence"/>
</dbReference>
<dbReference type="PROSITE" id="PS51257">
    <property type="entry name" value="PROKAR_LIPOPROTEIN"/>
    <property type="match status" value="1"/>
</dbReference>
<dbReference type="Gene3D" id="3.30.160.670">
    <property type="match status" value="1"/>
</dbReference>
<keyword evidence="1" id="KW-0732">Signal</keyword>
<dbReference type="EMBL" id="JAQQXS010000006">
    <property type="protein sequence ID" value="MDC8785264.1"/>
    <property type="molecule type" value="Genomic_DNA"/>
</dbReference>
<evidence type="ECO:0000313" key="4">
    <source>
        <dbReference type="Proteomes" id="UP001219862"/>
    </source>
</evidence>
<feature type="chain" id="PRO_5046704580" evidence="1">
    <location>
        <begin position="20"/>
        <end position="199"/>
    </location>
</feature>
<name>A0ABT5KQT2_9BURK</name>
<evidence type="ECO:0000259" key="2">
    <source>
        <dbReference type="Pfam" id="PF13590"/>
    </source>
</evidence>
<feature type="domain" description="DUF4136" evidence="2">
    <location>
        <begin position="31"/>
        <end position="190"/>
    </location>
</feature>
<comment type="caution">
    <text evidence="3">The sequence shown here is derived from an EMBL/GenBank/DDBJ whole genome shotgun (WGS) entry which is preliminary data.</text>
</comment>
<accession>A0ABT5KQT2</accession>
<sequence length="199" mass="21452">MKQNLNLRRVMGAATFAVALLLGGCASGPEVRTGVAEGANFTAYKTFGFASPLGTDRGGYQSMVSQYLKAATQHEMEARGLRYDATSPDLLVNFNAALNEKMRVSTMPAPTMGMGYYGYRAGLYSPWPMYRDETTVTTYKEGTLNIDVIDAAHKQMVWEAVVKDSVTEKDIEQVRLSIDAAVAAAFAKFPVAAPGGASQ</sequence>
<evidence type="ECO:0000256" key="1">
    <source>
        <dbReference type="SAM" id="SignalP"/>
    </source>
</evidence>
<reference evidence="3 4" key="1">
    <citation type="submission" date="2022-10" db="EMBL/GenBank/DDBJ databases">
        <title>paucibacter sp. hw8 Genome sequencing.</title>
        <authorList>
            <person name="Park S."/>
        </authorList>
    </citation>
    <scope>NUCLEOTIDE SEQUENCE [LARGE SCALE GENOMIC DNA]</scope>
    <source>
        <strain evidence="4">hw8</strain>
    </source>
</reference>
<dbReference type="InterPro" id="IPR025411">
    <property type="entry name" value="DUF4136"/>
</dbReference>
<organism evidence="3 4">
    <name type="scientific">Roseateles koreensis</name>
    <dbReference type="NCBI Taxonomy" id="2987526"/>
    <lineage>
        <taxon>Bacteria</taxon>
        <taxon>Pseudomonadati</taxon>
        <taxon>Pseudomonadota</taxon>
        <taxon>Betaproteobacteria</taxon>
        <taxon>Burkholderiales</taxon>
        <taxon>Sphaerotilaceae</taxon>
        <taxon>Roseateles</taxon>
    </lineage>
</organism>
<keyword evidence="4" id="KW-1185">Reference proteome</keyword>